<feature type="region of interest" description="Disordered" evidence="1">
    <location>
        <begin position="1"/>
        <end position="22"/>
    </location>
</feature>
<dbReference type="SUPFAM" id="SSF88713">
    <property type="entry name" value="Glycoside hydrolase/deacetylase"/>
    <property type="match status" value="1"/>
</dbReference>
<sequence length="487" mass="54411">MTALHGPQPAPRTGAATIPRSPLVPATTTADVVTGSAVAGADPLLAWLEQVLDERFGLPVRLERDGPERLVLTLDGAPGQLLFDHLQPGFFLPGGDLPHAHWDAAAEGFSAPLDLPLPAPGADSLPRPLVEPAPGGLAIHYDILGLAYWMLSRQEEVEAETLDRHCRFPASASHAGRHGYLDRPVVDEWLAVLGQVIRCQWPDVTLRRHAFRMRPTHDVDRPSRYGFARDVKLARVMLGDTLLHHRPQALLLGPWVRLTTRRRLHPLDPLNTFDWLMDLSERYGLTSAFYFICGRTDPRKDADYEPEHPAIRELLRGIHARGHEIGLHPSYHTFRNPKELANEAARLRRVCAEEGIEQAEWGGRMHYLRWQTPLTLQGWAQAKMDYDSTMGYAESPGFRCGTCFDYPAFDPVKREAPPLRIRPLIAMEGSVMSPLYLGLGNGEEAFERFATLKARCRAMGGSFTLLWHNSELTTGAQRALYERVLAA</sequence>
<dbReference type="InterPro" id="IPR054297">
    <property type="entry name" value="DUF7033"/>
</dbReference>
<proteinExistence type="predicted"/>
<dbReference type="Pfam" id="PF23019">
    <property type="entry name" value="DUF7033"/>
    <property type="match status" value="1"/>
</dbReference>
<dbReference type="Proteomes" id="UP001244242">
    <property type="component" value="Unassembled WGS sequence"/>
</dbReference>
<accession>A0ABT6VGB1</accession>
<dbReference type="CDD" id="cd10931">
    <property type="entry name" value="CE4_u7"/>
    <property type="match status" value="1"/>
</dbReference>
<dbReference type="EMBL" id="JASCQO010000019">
    <property type="protein sequence ID" value="MDI5933022.1"/>
    <property type="molecule type" value="Genomic_DNA"/>
</dbReference>
<evidence type="ECO:0000259" key="2">
    <source>
        <dbReference type="Pfam" id="PF23019"/>
    </source>
</evidence>
<dbReference type="InterPro" id="IPR011330">
    <property type="entry name" value="Glyco_hydro/deAcase_b/a-brl"/>
</dbReference>
<protein>
    <submittedName>
        <fullName evidence="3">Polysaccharide deacetylase family protein</fullName>
    </submittedName>
</protein>
<organism evidence="3 4">
    <name type="scientific">Halomonas kalidii</name>
    <dbReference type="NCBI Taxonomy" id="3043293"/>
    <lineage>
        <taxon>Bacteria</taxon>
        <taxon>Pseudomonadati</taxon>
        <taxon>Pseudomonadota</taxon>
        <taxon>Gammaproteobacteria</taxon>
        <taxon>Oceanospirillales</taxon>
        <taxon>Halomonadaceae</taxon>
        <taxon>Halomonas</taxon>
    </lineage>
</organism>
<keyword evidence="4" id="KW-1185">Reference proteome</keyword>
<dbReference type="RefSeq" id="WP_282720549.1">
    <property type="nucleotide sequence ID" value="NZ_JASCQO010000019.1"/>
</dbReference>
<reference evidence="3 4" key="1">
    <citation type="submission" date="2023-04" db="EMBL/GenBank/DDBJ databases">
        <title>Halomonas strains isolated from rhizosphere soil.</title>
        <authorList>
            <person name="Xu L."/>
            <person name="Sun J.-Q."/>
        </authorList>
    </citation>
    <scope>NUCLEOTIDE SEQUENCE [LARGE SCALE GENOMIC DNA]</scope>
    <source>
        <strain evidence="3 4">LN1S58</strain>
    </source>
</reference>
<dbReference type="Gene3D" id="3.20.20.370">
    <property type="entry name" value="Glycoside hydrolase/deacetylase"/>
    <property type="match status" value="1"/>
</dbReference>
<evidence type="ECO:0000313" key="4">
    <source>
        <dbReference type="Proteomes" id="UP001244242"/>
    </source>
</evidence>
<feature type="domain" description="DUF7033" evidence="2">
    <location>
        <begin position="139"/>
        <end position="227"/>
    </location>
</feature>
<comment type="caution">
    <text evidence="3">The sequence shown here is derived from an EMBL/GenBank/DDBJ whole genome shotgun (WGS) entry which is preliminary data.</text>
</comment>
<gene>
    <name evidence="3" type="ORF">QLQ84_04395</name>
</gene>
<evidence type="ECO:0000313" key="3">
    <source>
        <dbReference type="EMBL" id="MDI5933022.1"/>
    </source>
</evidence>
<evidence type="ECO:0000256" key="1">
    <source>
        <dbReference type="SAM" id="MobiDB-lite"/>
    </source>
</evidence>
<name>A0ABT6VGB1_9GAMM</name>